<keyword evidence="3" id="KW-1185">Reference proteome</keyword>
<gene>
    <name evidence="2" type="ORF">MVEN_00141000</name>
</gene>
<organism evidence="2 3">
    <name type="scientific">Mycena venus</name>
    <dbReference type="NCBI Taxonomy" id="2733690"/>
    <lineage>
        <taxon>Eukaryota</taxon>
        <taxon>Fungi</taxon>
        <taxon>Dikarya</taxon>
        <taxon>Basidiomycota</taxon>
        <taxon>Agaricomycotina</taxon>
        <taxon>Agaricomycetes</taxon>
        <taxon>Agaricomycetidae</taxon>
        <taxon>Agaricales</taxon>
        <taxon>Marasmiineae</taxon>
        <taxon>Mycenaceae</taxon>
        <taxon>Mycena</taxon>
    </lineage>
</organism>
<reference evidence="2" key="1">
    <citation type="submission" date="2020-05" db="EMBL/GenBank/DDBJ databases">
        <title>Mycena genomes resolve the evolution of fungal bioluminescence.</title>
        <authorList>
            <person name="Tsai I.J."/>
        </authorList>
    </citation>
    <scope>NUCLEOTIDE SEQUENCE</scope>
    <source>
        <strain evidence="2">CCC161011</strain>
    </source>
</reference>
<protein>
    <submittedName>
        <fullName evidence="2">Uncharacterized protein</fullName>
    </submittedName>
</protein>
<proteinExistence type="predicted"/>
<dbReference type="Proteomes" id="UP000620124">
    <property type="component" value="Unassembled WGS sequence"/>
</dbReference>
<name>A0A8H6Z069_9AGAR</name>
<dbReference type="AlphaFoldDB" id="A0A8H6Z069"/>
<comment type="caution">
    <text evidence="2">The sequence shown here is derived from an EMBL/GenBank/DDBJ whole genome shotgun (WGS) entry which is preliminary data.</text>
</comment>
<feature type="region of interest" description="Disordered" evidence="1">
    <location>
        <begin position="319"/>
        <end position="373"/>
    </location>
</feature>
<sequence>MFKATGIGGDIPLIHMSLRSCLIPHLLPSDDLYRVHGSTVQGHRIENVGCYPTTHNLVPAYPSVTIGRTSASLPHATPFSSCVPSSTRAPLGVPLRRLRFNHKALSTSARWRSRSSSSPSPLMTCSSPPRASHHAVGLVGRQAHPFLRDPVVPGEILAFGCPYVGDRQAESLSGRHLRARVLRVLPLCRRDVQELPPRFLGGCEPLWLHSSPRRRASLQKHSPSVDEGQAKPFIANSAARFFPISLPLIPVKQCSHRVSLLATPTLMQTDDAHSVKEARGYFRSVSFSPPHHSAHGIETDARARYTSLCHRHYTWRRRPRLTPEERRTPSPTRPSNLDVDTQGHTVTPTSRSGLDDASSASLPSVTSVERLCD</sequence>
<evidence type="ECO:0000256" key="1">
    <source>
        <dbReference type="SAM" id="MobiDB-lite"/>
    </source>
</evidence>
<evidence type="ECO:0000313" key="2">
    <source>
        <dbReference type="EMBL" id="KAF7368212.1"/>
    </source>
</evidence>
<accession>A0A8H6Z069</accession>
<dbReference type="EMBL" id="JACAZI010000002">
    <property type="protein sequence ID" value="KAF7368212.1"/>
    <property type="molecule type" value="Genomic_DNA"/>
</dbReference>
<evidence type="ECO:0000313" key="3">
    <source>
        <dbReference type="Proteomes" id="UP000620124"/>
    </source>
</evidence>
<feature type="compositionally biased region" description="Polar residues" evidence="1">
    <location>
        <begin position="338"/>
        <end position="367"/>
    </location>
</feature>